<comment type="similarity">
    <text evidence="1 9">Belongs to the ABC transporter superfamily.</text>
</comment>
<evidence type="ECO:0000313" key="12">
    <source>
        <dbReference type="Proteomes" id="UP000034665"/>
    </source>
</evidence>
<evidence type="ECO:0000313" key="11">
    <source>
        <dbReference type="EMBL" id="KKR12124.1"/>
    </source>
</evidence>
<feature type="domain" description="ABC transporter" evidence="10">
    <location>
        <begin position="2"/>
        <end position="230"/>
    </location>
</feature>
<accession>A0A0G0N7K7</accession>
<evidence type="ECO:0000256" key="2">
    <source>
        <dbReference type="ARBA" id="ARBA00020019"/>
    </source>
</evidence>
<dbReference type="PANTHER" id="PTHR24220:SF470">
    <property type="entry name" value="CELL DIVISION ATP-BINDING PROTEIN FTSE"/>
    <property type="match status" value="1"/>
</dbReference>
<protein>
    <recommendedName>
        <fullName evidence="2 9">Cell division ATP-binding protein FtsE</fullName>
    </recommendedName>
</protein>
<keyword evidence="8 9" id="KW-0131">Cell cycle</keyword>
<dbReference type="SMART" id="SM00382">
    <property type="entry name" value="AAA"/>
    <property type="match status" value="1"/>
</dbReference>
<dbReference type="GO" id="GO:0005886">
    <property type="term" value="C:plasma membrane"/>
    <property type="evidence" value="ECO:0007669"/>
    <property type="project" value="UniProtKB-SubCell"/>
</dbReference>
<keyword evidence="5 9" id="KW-0547">Nucleotide-binding</keyword>
<dbReference type="PROSITE" id="PS50893">
    <property type="entry name" value="ABC_TRANSPORTER_2"/>
    <property type="match status" value="1"/>
</dbReference>
<dbReference type="Gene3D" id="3.40.50.300">
    <property type="entry name" value="P-loop containing nucleotide triphosphate hydrolases"/>
    <property type="match status" value="1"/>
</dbReference>
<name>A0A0G0N7K7_9BACT</name>
<dbReference type="InterPro" id="IPR003439">
    <property type="entry name" value="ABC_transporter-like_ATP-bd"/>
</dbReference>
<comment type="caution">
    <text evidence="11">The sequence shown here is derived from an EMBL/GenBank/DDBJ whole genome shotgun (WGS) entry which is preliminary data.</text>
</comment>
<dbReference type="InterPro" id="IPR005286">
    <property type="entry name" value="Cell_div_FtsE"/>
</dbReference>
<evidence type="ECO:0000256" key="1">
    <source>
        <dbReference type="ARBA" id="ARBA00005417"/>
    </source>
</evidence>
<evidence type="ECO:0000256" key="6">
    <source>
        <dbReference type="ARBA" id="ARBA00022840"/>
    </source>
</evidence>
<evidence type="ECO:0000256" key="7">
    <source>
        <dbReference type="ARBA" id="ARBA00023136"/>
    </source>
</evidence>
<comment type="function">
    <text evidence="9">Part of the ABC transporter FtsEX involved in cellular division.</text>
</comment>
<gene>
    <name evidence="9" type="primary">ftsE</name>
    <name evidence="11" type="ORF">UT41_C0003G0051</name>
</gene>
<keyword evidence="6 9" id="KW-0067">ATP-binding</keyword>
<dbReference type="GO" id="GO:0022857">
    <property type="term" value="F:transmembrane transporter activity"/>
    <property type="evidence" value="ECO:0007669"/>
    <property type="project" value="TreeGrafter"/>
</dbReference>
<sequence length="230" mass="26010">MIIFQNVTKIYNIDDHETVAVEDINLHIHQKEFVSMVGKSGAGKSTLIKLLTGEEKPTKGKVSFGSYNVNKLKPNELPFLRRKMGVIFQDFRLLANKNAYENVAFALEVAGRTQQEIMEFVPQALEMVGLKDKMRNFPRELSGGEKQRVAIARAMINHPDVIIADEPTGNLDPVNTWEILKLLLKINELGTTVILTTHNKEIVNSINKRVISIEDGRVIRDEEEGKYILV</sequence>
<organism evidence="11 12">
    <name type="scientific">Candidatus Wolfebacteria bacterium GW2011_GWC2_39_22</name>
    <dbReference type="NCBI Taxonomy" id="1619013"/>
    <lineage>
        <taxon>Bacteria</taxon>
        <taxon>Candidatus Wolfeibacteriota</taxon>
    </lineage>
</organism>
<proteinExistence type="inferred from homology"/>
<dbReference type="EMBL" id="LBWR01000003">
    <property type="protein sequence ID" value="KKR12124.1"/>
    <property type="molecule type" value="Genomic_DNA"/>
</dbReference>
<dbReference type="FunFam" id="3.40.50.300:FF:000056">
    <property type="entry name" value="Cell division ATP-binding protein FtsE"/>
    <property type="match status" value="1"/>
</dbReference>
<dbReference type="STRING" id="1619013.UT41_C0003G0051"/>
<dbReference type="Proteomes" id="UP000034665">
    <property type="component" value="Unassembled WGS sequence"/>
</dbReference>
<dbReference type="SUPFAM" id="SSF52540">
    <property type="entry name" value="P-loop containing nucleoside triphosphate hydrolases"/>
    <property type="match status" value="1"/>
</dbReference>
<dbReference type="InterPro" id="IPR015854">
    <property type="entry name" value="ABC_transpr_LolD-like"/>
</dbReference>
<reference evidence="11 12" key="1">
    <citation type="journal article" date="2015" name="Nature">
        <title>rRNA introns, odd ribosomes, and small enigmatic genomes across a large radiation of phyla.</title>
        <authorList>
            <person name="Brown C.T."/>
            <person name="Hug L.A."/>
            <person name="Thomas B.C."/>
            <person name="Sharon I."/>
            <person name="Castelle C.J."/>
            <person name="Singh A."/>
            <person name="Wilkins M.J."/>
            <person name="Williams K.H."/>
            <person name="Banfield J.F."/>
        </authorList>
    </citation>
    <scope>NUCLEOTIDE SEQUENCE [LARGE SCALE GENOMIC DNA]</scope>
</reference>
<dbReference type="AlphaFoldDB" id="A0A0G0N7K7"/>
<comment type="subcellular location">
    <subcellularLocation>
        <location evidence="9">Cell membrane</location>
        <topology evidence="9">Peripheral membrane protein</topology>
        <orientation evidence="9">Cytoplasmic side</orientation>
    </subcellularLocation>
</comment>
<dbReference type="InterPro" id="IPR027417">
    <property type="entry name" value="P-loop_NTPase"/>
</dbReference>
<dbReference type="InterPro" id="IPR017871">
    <property type="entry name" value="ABC_transporter-like_CS"/>
</dbReference>
<dbReference type="Pfam" id="PF00005">
    <property type="entry name" value="ABC_tran"/>
    <property type="match status" value="1"/>
</dbReference>
<keyword evidence="4 9" id="KW-0132">Cell division</keyword>
<dbReference type="GO" id="GO:0051301">
    <property type="term" value="P:cell division"/>
    <property type="evidence" value="ECO:0007669"/>
    <property type="project" value="UniProtKB-UniRule"/>
</dbReference>
<dbReference type="PROSITE" id="PS00211">
    <property type="entry name" value="ABC_TRANSPORTER_1"/>
    <property type="match status" value="1"/>
</dbReference>
<dbReference type="GO" id="GO:0016887">
    <property type="term" value="F:ATP hydrolysis activity"/>
    <property type="evidence" value="ECO:0007669"/>
    <property type="project" value="InterPro"/>
</dbReference>
<evidence type="ECO:0000256" key="5">
    <source>
        <dbReference type="ARBA" id="ARBA00022741"/>
    </source>
</evidence>
<evidence type="ECO:0000259" key="10">
    <source>
        <dbReference type="PROSITE" id="PS50893"/>
    </source>
</evidence>
<evidence type="ECO:0000256" key="8">
    <source>
        <dbReference type="ARBA" id="ARBA00023306"/>
    </source>
</evidence>
<evidence type="ECO:0000256" key="3">
    <source>
        <dbReference type="ARBA" id="ARBA00022475"/>
    </source>
</evidence>
<comment type="subunit">
    <text evidence="9">Homodimer. Forms a membrane-associated complex with FtsX.</text>
</comment>
<keyword evidence="3 9" id="KW-1003">Cell membrane</keyword>
<dbReference type="PANTHER" id="PTHR24220">
    <property type="entry name" value="IMPORT ATP-BINDING PROTEIN"/>
    <property type="match status" value="1"/>
</dbReference>
<evidence type="ECO:0000256" key="9">
    <source>
        <dbReference type="RuleBase" id="RU365094"/>
    </source>
</evidence>
<dbReference type="NCBIfam" id="TIGR02673">
    <property type="entry name" value="FtsE"/>
    <property type="match status" value="1"/>
</dbReference>
<dbReference type="GO" id="GO:0005524">
    <property type="term" value="F:ATP binding"/>
    <property type="evidence" value="ECO:0007669"/>
    <property type="project" value="UniProtKB-UniRule"/>
</dbReference>
<dbReference type="PATRIC" id="fig|1619013.3.peg.901"/>
<keyword evidence="7 9" id="KW-0472">Membrane</keyword>
<dbReference type="InterPro" id="IPR003593">
    <property type="entry name" value="AAA+_ATPase"/>
</dbReference>
<evidence type="ECO:0000256" key="4">
    <source>
        <dbReference type="ARBA" id="ARBA00022618"/>
    </source>
</evidence>